<evidence type="ECO:0000256" key="2">
    <source>
        <dbReference type="ARBA" id="ARBA00007349"/>
    </source>
</evidence>
<feature type="transmembrane region" description="Helical" evidence="7">
    <location>
        <begin position="21"/>
        <end position="40"/>
    </location>
</feature>
<organism evidence="8 9">
    <name type="scientific">Ziziphus jujuba var. spinosa</name>
    <dbReference type="NCBI Taxonomy" id="714518"/>
    <lineage>
        <taxon>Eukaryota</taxon>
        <taxon>Viridiplantae</taxon>
        <taxon>Streptophyta</taxon>
        <taxon>Embryophyta</taxon>
        <taxon>Tracheophyta</taxon>
        <taxon>Spermatophyta</taxon>
        <taxon>Magnoliopsida</taxon>
        <taxon>eudicotyledons</taxon>
        <taxon>Gunneridae</taxon>
        <taxon>Pentapetalae</taxon>
        <taxon>rosids</taxon>
        <taxon>fabids</taxon>
        <taxon>Rosales</taxon>
        <taxon>Rhamnaceae</taxon>
        <taxon>Paliureae</taxon>
        <taxon>Ziziphus</taxon>
    </lineage>
</organism>
<evidence type="ECO:0000256" key="7">
    <source>
        <dbReference type="SAM" id="Phobius"/>
    </source>
</evidence>
<comment type="similarity">
    <text evidence="2">Belongs to the SLC13A/DASS transporter (TC 2.A.47) family. DIT1 subfamily.</text>
</comment>
<dbReference type="Proteomes" id="UP000813462">
    <property type="component" value="Unassembled WGS sequence"/>
</dbReference>
<gene>
    <name evidence="8" type="ORF">FEM48_Zijuj07G0125300</name>
</gene>
<keyword evidence="4" id="KW-0934">Plastid</keyword>
<comment type="caution">
    <text evidence="8">The sequence shown here is derived from an EMBL/GenBank/DDBJ whole genome shotgun (WGS) entry which is preliminary data.</text>
</comment>
<dbReference type="EMBL" id="JAEACU010000007">
    <property type="protein sequence ID" value="KAH7522313.1"/>
    <property type="molecule type" value="Genomic_DNA"/>
</dbReference>
<dbReference type="Pfam" id="PF00939">
    <property type="entry name" value="Na_sulph_symp"/>
    <property type="match status" value="1"/>
</dbReference>
<name>A0A978V4N0_ZIZJJ</name>
<dbReference type="PANTHER" id="PTHR42826">
    <property type="entry name" value="DICARBOXYLATE TRANSPORTER 2.1, CHLOROPLASTIC"/>
    <property type="match status" value="1"/>
</dbReference>
<evidence type="ECO:0000256" key="6">
    <source>
        <dbReference type="ARBA" id="ARBA00023136"/>
    </source>
</evidence>
<protein>
    <submittedName>
        <fullName evidence="8">Uncharacterized protein</fullName>
    </submittedName>
</protein>
<evidence type="ECO:0000256" key="4">
    <source>
        <dbReference type="ARBA" id="ARBA00022780"/>
    </source>
</evidence>
<reference evidence="8" key="1">
    <citation type="journal article" date="2021" name="Front. Plant Sci.">
        <title>Chromosome-Scale Genome Assembly for Chinese Sour Jujube and Insights Into Its Genome Evolution and Domestication Signature.</title>
        <authorList>
            <person name="Shen L.-Y."/>
            <person name="Luo H."/>
            <person name="Wang X.-L."/>
            <person name="Wang X.-M."/>
            <person name="Qiu X.-J."/>
            <person name="Liu H."/>
            <person name="Zhou S.-S."/>
            <person name="Jia K.-H."/>
            <person name="Nie S."/>
            <person name="Bao Y.-T."/>
            <person name="Zhang R.-G."/>
            <person name="Yun Q.-Z."/>
            <person name="Chai Y.-H."/>
            <person name="Lu J.-Y."/>
            <person name="Li Y."/>
            <person name="Zhao S.-W."/>
            <person name="Mao J.-F."/>
            <person name="Jia S.-G."/>
            <person name="Mao Y.-M."/>
        </authorList>
    </citation>
    <scope>NUCLEOTIDE SEQUENCE</scope>
    <source>
        <strain evidence="8">AT0</strain>
        <tissue evidence="8">Leaf</tissue>
    </source>
</reference>
<keyword evidence="4" id="KW-1001">Plastid inner membrane</keyword>
<dbReference type="InterPro" id="IPR001898">
    <property type="entry name" value="SLC13A/DASS"/>
</dbReference>
<evidence type="ECO:0000313" key="9">
    <source>
        <dbReference type="Proteomes" id="UP000813462"/>
    </source>
</evidence>
<sequence length="68" mass="7782">MILMKYRSFLMLLLMQEDLGVARVVAAMIGLSIILLLGVLDWNDCLSEILAWDTLAWFVVLEWAWPGN</sequence>
<evidence type="ECO:0000256" key="1">
    <source>
        <dbReference type="ARBA" id="ARBA00004478"/>
    </source>
</evidence>
<proteinExistence type="inferred from homology"/>
<keyword evidence="6 7" id="KW-0472">Membrane</keyword>
<dbReference type="GO" id="GO:0009706">
    <property type="term" value="C:chloroplast inner membrane"/>
    <property type="evidence" value="ECO:0007669"/>
    <property type="project" value="UniProtKB-SubCell"/>
</dbReference>
<evidence type="ECO:0000313" key="8">
    <source>
        <dbReference type="EMBL" id="KAH7522313.1"/>
    </source>
</evidence>
<dbReference type="AlphaFoldDB" id="A0A978V4N0"/>
<accession>A0A978V4N0</accession>
<evidence type="ECO:0000256" key="5">
    <source>
        <dbReference type="ARBA" id="ARBA00022989"/>
    </source>
</evidence>
<keyword evidence="3 7" id="KW-0812">Transmembrane</keyword>
<dbReference type="InterPro" id="IPR030676">
    <property type="entry name" value="CitT-rel"/>
</dbReference>
<keyword evidence="5 7" id="KW-1133">Transmembrane helix</keyword>
<evidence type="ECO:0000256" key="3">
    <source>
        <dbReference type="ARBA" id="ARBA00022692"/>
    </source>
</evidence>
<comment type="subcellular location">
    <subcellularLocation>
        <location evidence="1">Plastid</location>
        <location evidence="1">Chloroplast inner membrane</location>
        <topology evidence="1">Multi-pass membrane protein</topology>
    </subcellularLocation>
</comment>
<dbReference type="GO" id="GO:0015140">
    <property type="term" value="F:malate transmembrane transporter activity"/>
    <property type="evidence" value="ECO:0007669"/>
    <property type="project" value="UniProtKB-ARBA"/>
</dbReference>